<dbReference type="GO" id="GO:0016853">
    <property type="term" value="F:isomerase activity"/>
    <property type="evidence" value="ECO:0007669"/>
    <property type="project" value="UniProtKB-KW"/>
</dbReference>
<sequence>MEAYMNQVQKEELTAYYRKHVLEDIMPFWDERCIDKVYGGYLTCFDRKGTLTDDRKYIWFQGRQLYIYSLLYNKMAKNPQWLQNAKQGFEFLVRYGYAGNGRWNYILDRKGNVLEGTISIFSDFHVLQGIAEYLKIEETRSSLNLDLLEKCYDVMEQNMFDPDFKEIYENTWSPVFIWHDMYLTCLATTETCSEVLGIEKTERLLRECVNKIENWFARDKYQVVLEAVTKKNKVCLSTGKGRFVNPGHMHESAWFCMKAGDILQDSTIIRRGVELAKWANRIGKDKKYGGIISYADALGETPEPIDWFKETNSLWNEKVWWPNAEALAAYALAYYYSKETYYLKEFLEQHIYCKERFYDKEYKEWYERLEYNGKVKNSDKGTPWKCAFHLVRALIVVWDTFSGMEAV</sequence>
<dbReference type="Proteomes" id="UP000652477">
    <property type="component" value="Unassembled WGS sequence"/>
</dbReference>
<comment type="similarity">
    <text evidence="1">Belongs to the N-acylglucosamine 2-epimerase family.</text>
</comment>
<proteinExistence type="inferred from homology"/>
<evidence type="ECO:0000313" key="4">
    <source>
        <dbReference type="Proteomes" id="UP000652477"/>
    </source>
</evidence>
<dbReference type="AlphaFoldDB" id="A0A923LJQ0"/>
<evidence type="ECO:0000256" key="2">
    <source>
        <dbReference type="ARBA" id="ARBA00023235"/>
    </source>
</evidence>
<dbReference type="EMBL" id="JACOPF010000003">
    <property type="protein sequence ID" value="MBC5690040.1"/>
    <property type="molecule type" value="Genomic_DNA"/>
</dbReference>
<dbReference type="Gene3D" id="1.50.10.10">
    <property type="match status" value="1"/>
</dbReference>
<accession>A0A923LJQ0</accession>
<name>A0A923LJQ0_9FIRM</name>
<protein>
    <submittedName>
        <fullName evidence="3">AGE family epimerase/isomerase</fullName>
    </submittedName>
</protein>
<organism evidence="3 4">
    <name type="scientific">Mediterraneibacter hominis</name>
    <dbReference type="NCBI Taxonomy" id="2763054"/>
    <lineage>
        <taxon>Bacteria</taxon>
        <taxon>Bacillati</taxon>
        <taxon>Bacillota</taxon>
        <taxon>Clostridia</taxon>
        <taxon>Lachnospirales</taxon>
        <taxon>Lachnospiraceae</taxon>
        <taxon>Mediterraneibacter</taxon>
    </lineage>
</organism>
<reference evidence="3" key="1">
    <citation type="submission" date="2020-08" db="EMBL/GenBank/DDBJ databases">
        <title>Genome public.</title>
        <authorList>
            <person name="Liu C."/>
            <person name="Sun Q."/>
        </authorList>
    </citation>
    <scope>NUCLEOTIDE SEQUENCE</scope>
    <source>
        <strain evidence="3">NSJ-55</strain>
    </source>
</reference>
<keyword evidence="4" id="KW-1185">Reference proteome</keyword>
<dbReference type="SUPFAM" id="SSF48208">
    <property type="entry name" value="Six-hairpin glycosidases"/>
    <property type="match status" value="1"/>
</dbReference>
<keyword evidence="2" id="KW-0413">Isomerase</keyword>
<dbReference type="InterPro" id="IPR010819">
    <property type="entry name" value="AGE/CE"/>
</dbReference>
<dbReference type="InterPro" id="IPR012341">
    <property type="entry name" value="6hp_glycosidase-like_sf"/>
</dbReference>
<comment type="caution">
    <text evidence="3">The sequence shown here is derived from an EMBL/GenBank/DDBJ whole genome shotgun (WGS) entry which is preliminary data.</text>
</comment>
<dbReference type="InterPro" id="IPR008928">
    <property type="entry name" value="6-hairpin_glycosidase_sf"/>
</dbReference>
<dbReference type="Pfam" id="PF07221">
    <property type="entry name" value="GlcNAc_2-epim"/>
    <property type="match status" value="1"/>
</dbReference>
<gene>
    <name evidence="3" type="ORF">H8S37_14070</name>
</gene>
<evidence type="ECO:0000313" key="3">
    <source>
        <dbReference type="EMBL" id="MBC5690040.1"/>
    </source>
</evidence>
<evidence type="ECO:0000256" key="1">
    <source>
        <dbReference type="ARBA" id="ARBA00008558"/>
    </source>
</evidence>
<dbReference type="PANTHER" id="PTHR15108">
    <property type="entry name" value="N-ACYLGLUCOSAMINE-2-EPIMERASE"/>
    <property type="match status" value="1"/>
</dbReference>
<dbReference type="GO" id="GO:0005975">
    <property type="term" value="P:carbohydrate metabolic process"/>
    <property type="evidence" value="ECO:0007669"/>
    <property type="project" value="InterPro"/>
</dbReference>